<feature type="chain" id="PRO_5045693007" evidence="5">
    <location>
        <begin position="22"/>
        <end position="338"/>
    </location>
</feature>
<evidence type="ECO:0000256" key="3">
    <source>
        <dbReference type="ARBA" id="ARBA00022448"/>
    </source>
</evidence>
<reference evidence="8" key="1">
    <citation type="journal article" date="2019" name="Int. J. Syst. Evol. Microbiol.">
        <title>The Global Catalogue of Microorganisms (GCM) 10K type strain sequencing project: providing services to taxonomists for standard genome sequencing and annotation.</title>
        <authorList>
            <consortium name="The Broad Institute Genomics Platform"/>
            <consortium name="The Broad Institute Genome Sequencing Center for Infectious Disease"/>
            <person name="Wu L."/>
            <person name="Ma J."/>
        </authorList>
    </citation>
    <scope>NUCLEOTIDE SEQUENCE [LARGE SCALE GENOMIC DNA]</scope>
    <source>
        <strain evidence="8">CCUG 42001</strain>
    </source>
</reference>
<keyword evidence="4 5" id="KW-0732">Signal</keyword>
<dbReference type="InterPro" id="IPR010067">
    <property type="entry name" value="ABC_SsuA_sub-bd"/>
</dbReference>
<dbReference type="SMART" id="SM00062">
    <property type="entry name" value="PBPb"/>
    <property type="match status" value="1"/>
</dbReference>
<comment type="caution">
    <text evidence="7">The sequence shown here is derived from an EMBL/GenBank/DDBJ whole genome shotgun (WGS) entry which is preliminary data.</text>
</comment>
<evidence type="ECO:0000256" key="5">
    <source>
        <dbReference type="SAM" id="SignalP"/>
    </source>
</evidence>
<protein>
    <submittedName>
        <fullName evidence="7">Aliphatic sulfonate ABC transporter substrate-binding protein</fullName>
    </submittedName>
</protein>
<dbReference type="Proteomes" id="UP001596267">
    <property type="component" value="Unassembled WGS sequence"/>
</dbReference>
<evidence type="ECO:0000256" key="2">
    <source>
        <dbReference type="ARBA" id="ARBA00010742"/>
    </source>
</evidence>
<keyword evidence="3" id="KW-0813">Transport</keyword>
<name>A0ABW1WBD2_9BACL</name>
<dbReference type="PROSITE" id="PS51257">
    <property type="entry name" value="PROKAR_LIPOPROTEIN"/>
    <property type="match status" value="1"/>
</dbReference>
<dbReference type="SUPFAM" id="SSF53850">
    <property type="entry name" value="Periplasmic binding protein-like II"/>
    <property type="match status" value="1"/>
</dbReference>
<dbReference type="PANTHER" id="PTHR30024">
    <property type="entry name" value="ALIPHATIC SULFONATES-BINDING PROTEIN-RELATED"/>
    <property type="match status" value="1"/>
</dbReference>
<accession>A0ABW1WBD2</accession>
<feature type="domain" description="Solute-binding protein family 3/N-terminal" evidence="6">
    <location>
        <begin position="40"/>
        <end position="265"/>
    </location>
</feature>
<evidence type="ECO:0000259" key="6">
    <source>
        <dbReference type="SMART" id="SM00062"/>
    </source>
</evidence>
<evidence type="ECO:0000256" key="4">
    <source>
        <dbReference type="ARBA" id="ARBA00022729"/>
    </source>
</evidence>
<dbReference type="InterPro" id="IPR001638">
    <property type="entry name" value="Solute-binding_3/MltF_N"/>
</dbReference>
<dbReference type="Pfam" id="PF09084">
    <property type="entry name" value="NMT1"/>
    <property type="match status" value="1"/>
</dbReference>
<keyword evidence="8" id="KW-1185">Reference proteome</keyword>
<dbReference type="Gene3D" id="3.40.190.10">
    <property type="entry name" value="Periplasmic binding protein-like II"/>
    <property type="match status" value="2"/>
</dbReference>
<dbReference type="RefSeq" id="WP_253052467.1">
    <property type="nucleotide sequence ID" value="NZ_JAMXWN010000002.1"/>
</dbReference>
<gene>
    <name evidence="7" type="ORF">ACFP7A_04645</name>
</gene>
<organism evidence="7 8">
    <name type="scientific">Sporolactobacillus kofuensis</name>
    <dbReference type="NCBI Taxonomy" id="269672"/>
    <lineage>
        <taxon>Bacteria</taxon>
        <taxon>Bacillati</taxon>
        <taxon>Bacillota</taxon>
        <taxon>Bacilli</taxon>
        <taxon>Bacillales</taxon>
        <taxon>Sporolactobacillaceae</taxon>
        <taxon>Sporolactobacillus</taxon>
    </lineage>
</organism>
<dbReference type="PANTHER" id="PTHR30024:SF42">
    <property type="entry name" value="ALIPHATIC SULFONATES-BINDING PROTEIN-RELATED"/>
    <property type="match status" value="1"/>
</dbReference>
<feature type="signal peptide" evidence="5">
    <location>
        <begin position="1"/>
        <end position="21"/>
    </location>
</feature>
<comment type="subcellular location">
    <subcellularLocation>
        <location evidence="1">Periplasm</location>
    </subcellularLocation>
</comment>
<proteinExistence type="inferred from homology"/>
<evidence type="ECO:0000313" key="7">
    <source>
        <dbReference type="EMBL" id="MFC6385883.1"/>
    </source>
</evidence>
<evidence type="ECO:0000256" key="1">
    <source>
        <dbReference type="ARBA" id="ARBA00004418"/>
    </source>
</evidence>
<sequence>MKKFRFVSIVSILMAFILALAGCGAQGQSQSSKNNGKLTHLSIGYQQGVPLLTTVKEQGKLAERLKKKGISLSWHQFSSTTDMMNAVGVSNGIDFGGGGATANIFAQASGKKFVKVAAQDWISHGSAILVRANSSIKSVADLKGKTVAVTKGSAQQYLLVSALKQAGMKYSDIKPLYIQPSEALAAFKKGGQFDAWAIWDPITAQAQASTKTRVIADNGSVFGKEAGLQTAPYYFATPSLVKNHPDVVKIILDELSKAGKWAKKNPEASAKLLSKAYNSDYKIMLTEEERAGSRKIVPITHDLLSMFQTQANTFYDLKVVPKKIDAYDKSYNWNFKNN</sequence>
<dbReference type="EMBL" id="JBHSTQ010000003">
    <property type="protein sequence ID" value="MFC6385883.1"/>
    <property type="molecule type" value="Genomic_DNA"/>
</dbReference>
<evidence type="ECO:0000313" key="8">
    <source>
        <dbReference type="Proteomes" id="UP001596267"/>
    </source>
</evidence>
<comment type="similarity">
    <text evidence="2">Belongs to the bacterial solute-binding protein SsuA/TauA family.</text>
</comment>
<dbReference type="NCBIfam" id="TIGR01728">
    <property type="entry name" value="SsuA_fam"/>
    <property type="match status" value="1"/>
</dbReference>
<dbReference type="InterPro" id="IPR015168">
    <property type="entry name" value="SsuA/THI5"/>
</dbReference>